<protein>
    <recommendedName>
        <fullName evidence="2">VWFA domain-containing protein</fullName>
    </recommendedName>
</protein>
<keyword evidence="1" id="KW-0472">Membrane</keyword>
<dbReference type="PROSITE" id="PS50234">
    <property type="entry name" value="VWFA"/>
    <property type="match status" value="1"/>
</dbReference>
<dbReference type="Gene3D" id="3.40.50.410">
    <property type="entry name" value="von Willebrand factor, type A domain"/>
    <property type="match status" value="1"/>
</dbReference>
<reference evidence="3" key="1">
    <citation type="submission" date="2023-06" db="EMBL/GenBank/DDBJ databases">
        <title>Genome sequence of Methanosarcinaceae archaeon Ag5.</title>
        <authorList>
            <person name="Protasov E."/>
            <person name="Platt K."/>
            <person name="Poehlein A."/>
            <person name="Daniel R."/>
            <person name="Brune A."/>
        </authorList>
    </citation>
    <scope>NUCLEOTIDE SEQUENCE</scope>
    <source>
        <strain evidence="3">Ag5</strain>
    </source>
</reference>
<dbReference type="InterPro" id="IPR036465">
    <property type="entry name" value="vWFA_dom_sf"/>
</dbReference>
<comment type="caution">
    <text evidence="3">The sequence shown here is derived from an EMBL/GenBank/DDBJ whole genome shotgun (WGS) entry which is preliminary data.</text>
</comment>
<accession>A0AAE4MIE7</accession>
<keyword evidence="4" id="KW-1185">Reference proteome</keyword>
<evidence type="ECO:0000313" key="3">
    <source>
        <dbReference type="EMBL" id="MDV0446436.1"/>
    </source>
</evidence>
<feature type="transmembrane region" description="Helical" evidence="1">
    <location>
        <begin position="844"/>
        <end position="864"/>
    </location>
</feature>
<dbReference type="Proteomes" id="UP001271789">
    <property type="component" value="Unassembled WGS sequence"/>
</dbReference>
<dbReference type="EMBL" id="JAWDKD010000005">
    <property type="protein sequence ID" value="MDV0446436.1"/>
    <property type="molecule type" value="Genomic_DNA"/>
</dbReference>
<sequence>MGLINMRIIRSIALFFVLLFLVTPLASAAGSLMVYDDASDPLTEHATVSVPYMDCTDLTSSGYDLTGPVFSGTITLVDNGSLATNKKINVTDLVVINKTVLKNTTNADEYDVTLTIDVDPVEMTYYPPEAKNFIFVLDITSSMVSEDYKDYEGESNVRMYYATRALKNASKEIWDANASSTITVIPFSKNYYEPLKKENTVNKGLRNNNGNTLSNTQYNYYKVESADKVEFYKAIDDLNRSFDNEGSTGVDPKYGKALIGTGGTNAESGLWLANKYLNDSVEFSGDNVVILITDGNSNYYDKGANTNYNNLYPASVSGFGYSRRGIIECHRRAQIQADIIKDPTQGNALLYVMGIGHLYPVFNESADCDMDDIPVPPAQYYDDARFQGYNTSPIESWGTNIMGVRTFCNISELYYNNSDGQWWPIQAVNVWTYLNTTKELKKLASDPSFYMDPTEYSSIGPLLVSSVNSAATKFYVPVDNLYVQDSADPNFTYVAGSYSAMVYVDDNPAGTDITSDFDGVTRDVVSVSGNTLQFQLRDDYENQAVVENIPLTKNSHTKYVITYRIELTGTPASTDHLHVSDDNMCFVNFTAPDHTVSDLAVYDYPSKNTYYLPFNTPTIPIDAVAIDKIVSTDGIRWGKEAELPKGGGDAYYKVTVTNGYPISKDLAMVADELGGTDPVLVYVSANDLLVDTTNVTLTGGNYVAGTGLTLTSGESATLTYTKTYTSAGTYKNMAVIEDDDGSGVFKNSTATITVPKSGSGGGEGNATIIPKNDPVGFEPTVDPDVKPPAVDEPVVVDAGCPVFHWWWLYALLLVLLAVQVGFLYKRYKDDPDIDNDRISNKWWIITLVWIFVLFCTAVWFYVYYCQLSDWWILLPVLLTLLLTPVMYLYNKYVPGRSRYNKPLP</sequence>
<feature type="transmembrane region" description="Helical" evidence="1">
    <location>
        <begin position="805"/>
        <end position="824"/>
    </location>
</feature>
<gene>
    <name evidence="3" type="ORF">MsAg5_02700</name>
</gene>
<dbReference type="AlphaFoldDB" id="A0AAE4MIE7"/>
<name>A0AAE4MIE7_9EURY</name>
<dbReference type="CDD" id="cd00198">
    <property type="entry name" value="vWFA"/>
    <property type="match status" value="1"/>
</dbReference>
<feature type="domain" description="VWFA" evidence="2">
    <location>
        <begin position="132"/>
        <end position="356"/>
    </location>
</feature>
<proteinExistence type="predicted"/>
<evidence type="ECO:0000259" key="2">
    <source>
        <dbReference type="PROSITE" id="PS50234"/>
    </source>
</evidence>
<keyword evidence="1" id="KW-1133">Transmembrane helix</keyword>
<keyword evidence="1" id="KW-0812">Transmembrane</keyword>
<evidence type="ECO:0000313" key="4">
    <source>
        <dbReference type="Proteomes" id="UP001271789"/>
    </source>
</evidence>
<feature type="transmembrane region" description="Helical" evidence="1">
    <location>
        <begin position="870"/>
        <end position="889"/>
    </location>
</feature>
<dbReference type="SUPFAM" id="SSF53300">
    <property type="entry name" value="vWA-like"/>
    <property type="match status" value="1"/>
</dbReference>
<dbReference type="InterPro" id="IPR002035">
    <property type="entry name" value="VWF_A"/>
</dbReference>
<organism evidence="3 4">
    <name type="scientific">Methanolapillus africanus</name>
    <dbReference type="NCBI Taxonomy" id="3028297"/>
    <lineage>
        <taxon>Archaea</taxon>
        <taxon>Methanobacteriati</taxon>
        <taxon>Methanobacteriota</taxon>
        <taxon>Stenosarchaea group</taxon>
        <taxon>Methanomicrobia</taxon>
        <taxon>Methanosarcinales</taxon>
        <taxon>Methanosarcinaceae</taxon>
        <taxon>Methanolapillus</taxon>
    </lineage>
</organism>
<evidence type="ECO:0000256" key="1">
    <source>
        <dbReference type="SAM" id="Phobius"/>
    </source>
</evidence>